<dbReference type="Pfam" id="PF00350">
    <property type="entry name" value="Dynamin_N"/>
    <property type="match status" value="1"/>
</dbReference>
<evidence type="ECO:0000259" key="4">
    <source>
        <dbReference type="PROSITE" id="PS51388"/>
    </source>
</evidence>
<accession>A0A6J1SUA0</accession>
<dbReference type="Pfam" id="PF02212">
    <property type="entry name" value="GED"/>
    <property type="match status" value="1"/>
</dbReference>
<dbReference type="CDD" id="cd08771">
    <property type="entry name" value="DLP_1"/>
    <property type="match status" value="1"/>
</dbReference>
<proteinExistence type="inferred from homology"/>
<evidence type="ECO:0000313" key="7">
    <source>
        <dbReference type="RefSeq" id="XP_026284447.1"/>
    </source>
</evidence>
<dbReference type="GO" id="GO:0003924">
    <property type="term" value="F:GTPase activity"/>
    <property type="evidence" value="ECO:0007669"/>
    <property type="project" value="InterPro"/>
</dbReference>
<dbReference type="GO" id="GO:0005874">
    <property type="term" value="C:microtubule"/>
    <property type="evidence" value="ECO:0007669"/>
    <property type="project" value="TreeGrafter"/>
</dbReference>
<dbReference type="Gene3D" id="3.40.50.300">
    <property type="entry name" value="P-loop containing nucleotide triphosphate hydrolases"/>
    <property type="match status" value="1"/>
</dbReference>
<feature type="domain" description="Dynamin-type G" evidence="5">
    <location>
        <begin position="22"/>
        <end position="300"/>
    </location>
</feature>
<evidence type="ECO:0000313" key="6">
    <source>
        <dbReference type="Proteomes" id="UP000504606"/>
    </source>
</evidence>
<sequence>MDDLIFSINNIQDQFKTLSQKPVDLPQIVVVGSQSTGKSSVLESIVRRSFLPRGSGIVTRCPLILRLVNCPVGDELREERGSSYEEWGEFDDDEEESKIYEIEEIESEIERRTAELAGENKNISSKPIVLKIFSPHVLTLTLVDLPGITKVAVGDQPEDIEEQIVNLINAYINNPMSIILAVITANTDMATNECIKMARKVDPEGERTLAVVTKLDLMDKGTDATEILTGMCIAVKLGIIGVVNRSQKDIKDKKSIEDALKDEEDFLRSRYPELAHKNGSAYLAKMLQNLLIRHIKTCLPEMKASFVQRLEECMSVLNKCGDEIVDEKGSLHHMISTFSQSYCKVMKGESVDMDSMFLNGGAKLCYIFKNLENELTSKKPCDAYCREKVILTIRQTSGPEPPMIFSEQAFEELMRPLITTMRLPSMLCIEKVAEELKEVCRKSISKDTATRFPKAATEITTVVNGMIDDLTETTKRFVNQAILIEEGHITHSHFLKFRNESLQKILKEEDEAKLPIPFKSDYNFIQKAKSVEYNVTDILKPTLQDIKHAMIIGEMLNVYYTVVANRIQDTVTKATMTCLVNGLEKNMLLELAAQLQGMAKKLFKEDVSITFTRKQKQRESIALKNSLKELDALDYEMANKCEIDL</sequence>
<name>A0A6J1SUA0_FRAOC</name>
<dbReference type="KEGG" id="foc:113210591"/>
<dbReference type="GO" id="GO:0016020">
    <property type="term" value="C:membrane"/>
    <property type="evidence" value="ECO:0007669"/>
    <property type="project" value="TreeGrafter"/>
</dbReference>
<dbReference type="AlphaFoldDB" id="A0A6J1SUA0"/>
<dbReference type="GO" id="GO:0005737">
    <property type="term" value="C:cytoplasm"/>
    <property type="evidence" value="ECO:0007669"/>
    <property type="project" value="TreeGrafter"/>
</dbReference>
<dbReference type="PROSITE" id="PS00410">
    <property type="entry name" value="G_DYNAMIN_1"/>
    <property type="match status" value="1"/>
</dbReference>
<dbReference type="Pfam" id="PF01031">
    <property type="entry name" value="Dynamin_M"/>
    <property type="match status" value="1"/>
</dbReference>
<protein>
    <submittedName>
        <fullName evidence="7">Dynamin-1-like protein</fullName>
    </submittedName>
</protein>
<dbReference type="PROSITE" id="PS51718">
    <property type="entry name" value="G_DYNAMIN_2"/>
    <property type="match status" value="1"/>
</dbReference>
<comment type="similarity">
    <text evidence="3">Belongs to the TRAFAC class dynamin-like GTPase superfamily. Dynamin/Fzo/YdjA family.</text>
</comment>
<dbReference type="SMART" id="SM00053">
    <property type="entry name" value="DYNc"/>
    <property type="match status" value="1"/>
</dbReference>
<dbReference type="PROSITE" id="PS51388">
    <property type="entry name" value="GED"/>
    <property type="match status" value="1"/>
</dbReference>
<keyword evidence="2 3" id="KW-0342">GTP-binding</keyword>
<dbReference type="SUPFAM" id="SSF52540">
    <property type="entry name" value="P-loop containing nucleoside triphosphate hydrolases"/>
    <property type="match status" value="1"/>
</dbReference>
<evidence type="ECO:0000256" key="2">
    <source>
        <dbReference type="ARBA" id="ARBA00023134"/>
    </source>
</evidence>
<keyword evidence="6" id="KW-1185">Reference proteome</keyword>
<dbReference type="InterPro" id="IPR022812">
    <property type="entry name" value="Dynamin"/>
</dbReference>
<dbReference type="InterPro" id="IPR020850">
    <property type="entry name" value="GED_dom"/>
</dbReference>
<dbReference type="InterPro" id="IPR027417">
    <property type="entry name" value="P-loop_NTPase"/>
</dbReference>
<dbReference type="PRINTS" id="PR00195">
    <property type="entry name" value="DYNAMIN"/>
</dbReference>
<evidence type="ECO:0000256" key="1">
    <source>
        <dbReference type="ARBA" id="ARBA00022741"/>
    </source>
</evidence>
<gene>
    <name evidence="7" type="primary">LOC113210591</name>
</gene>
<dbReference type="GO" id="GO:0008017">
    <property type="term" value="F:microtubule binding"/>
    <property type="evidence" value="ECO:0007669"/>
    <property type="project" value="TreeGrafter"/>
</dbReference>
<dbReference type="InterPro" id="IPR003130">
    <property type="entry name" value="GED"/>
</dbReference>
<dbReference type="PANTHER" id="PTHR11566">
    <property type="entry name" value="DYNAMIN"/>
    <property type="match status" value="1"/>
</dbReference>
<keyword evidence="1 3" id="KW-0547">Nucleotide-binding</keyword>
<evidence type="ECO:0000259" key="5">
    <source>
        <dbReference type="PROSITE" id="PS51718"/>
    </source>
</evidence>
<evidence type="ECO:0000256" key="3">
    <source>
        <dbReference type="RuleBase" id="RU003932"/>
    </source>
</evidence>
<dbReference type="Proteomes" id="UP000504606">
    <property type="component" value="Unplaced"/>
</dbReference>
<dbReference type="OrthoDB" id="5061070at2759"/>
<dbReference type="InterPro" id="IPR030381">
    <property type="entry name" value="G_DYNAMIN_dom"/>
</dbReference>
<feature type="domain" description="GED" evidence="4">
    <location>
        <begin position="549"/>
        <end position="638"/>
    </location>
</feature>
<reference evidence="7" key="1">
    <citation type="submission" date="2025-08" db="UniProtKB">
        <authorList>
            <consortium name="RefSeq"/>
        </authorList>
    </citation>
    <scope>IDENTIFICATION</scope>
    <source>
        <tissue evidence="7">Whole organism</tissue>
    </source>
</reference>
<dbReference type="GO" id="GO:0005525">
    <property type="term" value="F:GTP binding"/>
    <property type="evidence" value="ECO:0007669"/>
    <property type="project" value="UniProtKB-KW"/>
</dbReference>
<organism evidence="6 7">
    <name type="scientific">Frankliniella occidentalis</name>
    <name type="common">Western flower thrips</name>
    <name type="synonym">Euthrips occidentalis</name>
    <dbReference type="NCBI Taxonomy" id="133901"/>
    <lineage>
        <taxon>Eukaryota</taxon>
        <taxon>Metazoa</taxon>
        <taxon>Ecdysozoa</taxon>
        <taxon>Arthropoda</taxon>
        <taxon>Hexapoda</taxon>
        <taxon>Insecta</taxon>
        <taxon>Pterygota</taxon>
        <taxon>Neoptera</taxon>
        <taxon>Paraneoptera</taxon>
        <taxon>Thysanoptera</taxon>
        <taxon>Terebrantia</taxon>
        <taxon>Thripoidea</taxon>
        <taxon>Thripidae</taxon>
        <taxon>Frankliniella</taxon>
    </lineage>
</organism>
<dbReference type="RefSeq" id="XP_026284447.1">
    <property type="nucleotide sequence ID" value="XM_026428662.2"/>
</dbReference>
<dbReference type="InterPro" id="IPR045063">
    <property type="entry name" value="Dynamin_N"/>
</dbReference>
<dbReference type="InterPro" id="IPR001401">
    <property type="entry name" value="Dynamin_GTPase"/>
</dbReference>
<dbReference type="Gene3D" id="1.20.120.1240">
    <property type="entry name" value="Dynamin, middle domain"/>
    <property type="match status" value="1"/>
</dbReference>
<dbReference type="GeneID" id="113210591"/>
<dbReference type="InterPro" id="IPR019762">
    <property type="entry name" value="Dynamin_GTPase_CS"/>
</dbReference>
<dbReference type="InterPro" id="IPR000375">
    <property type="entry name" value="Dynamin_stalk"/>
</dbReference>